<dbReference type="GeneID" id="54291142"/>
<evidence type="ECO:0000313" key="1">
    <source>
        <dbReference type="EMBL" id="KAF2017821.1"/>
    </source>
</evidence>
<dbReference type="OrthoDB" id="3830579at2759"/>
<accession>A0A6A5XYN5</accession>
<dbReference type="RefSeq" id="XP_033386160.1">
    <property type="nucleotide sequence ID" value="XM_033533745.1"/>
</dbReference>
<evidence type="ECO:0000313" key="2">
    <source>
        <dbReference type="Proteomes" id="UP000799778"/>
    </source>
</evidence>
<reference evidence="1" key="1">
    <citation type="journal article" date="2020" name="Stud. Mycol.">
        <title>101 Dothideomycetes genomes: a test case for predicting lifestyles and emergence of pathogens.</title>
        <authorList>
            <person name="Haridas S."/>
            <person name="Albert R."/>
            <person name="Binder M."/>
            <person name="Bloem J."/>
            <person name="Labutti K."/>
            <person name="Salamov A."/>
            <person name="Andreopoulos B."/>
            <person name="Baker S."/>
            <person name="Barry K."/>
            <person name="Bills G."/>
            <person name="Bluhm B."/>
            <person name="Cannon C."/>
            <person name="Castanera R."/>
            <person name="Culley D."/>
            <person name="Daum C."/>
            <person name="Ezra D."/>
            <person name="Gonzalez J."/>
            <person name="Henrissat B."/>
            <person name="Kuo A."/>
            <person name="Liang C."/>
            <person name="Lipzen A."/>
            <person name="Lutzoni F."/>
            <person name="Magnuson J."/>
            <person name="Mondo S."/>
            <person name="Nolan M."/>
            <person name="Ohm R."/>
            <person name="Pangilinan J."/>
            <person name="Park H.-J."/>
            <person name="Ramirez L."/>
            <person name="Alfaro M."/>
            <person name="Sun H."/>
            <person name="Tritt A."/>
            <person name="Yoshinaga Y."/>
            <person name="Zwiers L.-H."/>
            <person name="Turgeon B."/>
            <person name="Goodwin S."/>
            <person name="Spatafora J."/>
            <person name="Crous P."/>
            <person name="Grigoriev I."/>
        </authorList>
    </citation>
    <scope>NUCLEOTIDE SEQUENCE</scope>
    <source>
        <strain evidence="1">CBS 175.79</strain>
    </source>
</reference>
<dbReference type="Proteomes" id="UP000799778">
    <property type="component" value="Unassembled WGS sequence"/>
</dbReference>
<dbReference type="AlphaFoldDB" id="A0A6A5XYN5"/>
<gene>
    <name evidence="1" type="ORF">BU24DRAFT_490913</name>
</gene>
<proteinExistence type="predicted"/>
<dbReference type="Gene3D" id="3.30.70.100">
    <property type="match status" value="1"/>
</dbReference>
<organism evidence="1 2">
    <name type="scientific">Aaosphaeria arxii CBS 175.79</name>
    <dbReference type="NCBI Taxonomy" id="1450172"/>
    <lineage>
        <taxon>Eukaryota</taxon>
        <taxon>Fungi</taxon>
        <taxon>Dikarya</taxon>
        <taxon>Ascomycota</taxon>
        <taxon>Pezizomycotina</taxon>
        <taxon>Dothideomycetes</taxon>
        <taxon>Pleosporomycetidae</taxon>
        <taxon>Pleosporales</taxon>
        <taxon>Pleosporales incertae sedis</taxon>
        <taxon>Aaosphaeria</taxon>
    </lineage>
</organism>
<dbReference type="EMBL" id="ML978068">
    <property type="protein sequence ID" value="KAF2017821.1"/>
    <property type="molecule type" value="Genomic_DNA"/>
</dbReference>
<keyword evidence="2" id="KW-1185">Reference proteome</keyword>
<protein>
    <recommendedName>
        <fullName evidence="3">ABM domain-containing protein</fullName>
    </recommendedName>
</protein>
<name>A0A6A5XYN5_9PLEO</name>
<evidence type="ECO:0008006" key="3">
    <source>
        <dbReference type="Google" id="ProtNLM"/>
    </source>
</evidence>
<sequence length="227" mass="25169">MAIIELGRMGVKPGYKVMDESTPEGKVLPTAYNAVTTLPGGPKDAHWGLEVEDELKVWGFFEWNSIEEHEIFAKKYGVEVVKDLPTVLTHGEFTKHVDVTPAPARALKSPVTEIMLLYFPSDISPDEKAKISARFQQFVEEGLNKCADVTSVSHGWGVQNDFPVRDAADGQTGSVFIAFVGWPSFDANTKFQETHDFKAQIKSITDTEGMLKMATFHVRCDSSERGV</sequence>